<proteinExistence type="predicted"/>
<sequence>MSDSQPTTAVSSEWLQEKLQTLMNSPYIHFNQPKLPGLRMGHGPVDLFSTRFNNWFTGDATGVVAGNQVDKAGLKDALLALQKKWNNDSAKFTPSAGAQEGSVRAAILIFYPCDLTRLLRMQLATRVEFTPTGADQAADVTASASVRQEGGTERISTLTLDGDSTLFA</sequence>
<protein>
    <submittedName>
        <fullName evidence="1">Uncharacterized protein</fullName>
    </submittedName>
</protein>
<reference evidence="1 2" key="1">
    <citation type="submission" date="2019-01" db="EMBL/GenBank/DDBJ databases">
        <title>Genome sequencing of the rare red list fungi Fomitopsis rosea.</title>
        <authorList>
            <person name="Buettner E."/>
            <person name="Kellner H."/>
        </authorList>
    </citation>
    <scope>NUCLEOTIDE SEQUENCE [LARGE SCALE GENOMIC DNA]</scope>
    <source>
        <strain evidence="1 2">DSM 105464</strain>
    </source>
</reference>
<evidence type="ECO:0000313" key="2">
    <source>
        <dbReference type="Proteomes" id="UP000298390"/>
    </source>
</evidence>
<accession>A0A4Y9XZ74</accession>
<name>A0A4Y9XZ74_9APHY</name>
<dbReference type="Proteomes" id="UP000298390">
    <property type="component" value="Unassembled WGS sequence"/>
</dbReference>
<dbReference type="EMBL" id="SEKV01000696">
    <property type="protein sequence ID" value="TFY54451.1"/>
    <property type="molecule type" value="Genomic_DNA"/>
</dbReference>
<dbReference type="STRING" id="34475.A0A4Y9XZ74"/>
<evidence type="ECO:0000313" key="1">
    <source>
        <dbReference type="EMBL" id="TFY54451.1"/>
    </source>
</evidence>
<dbReference type="AlphaFoldDB" id="A0A4Y9XZ74"/>
<gene>
    <name evidence="1" type="ORF">EVJ58_g8861</name>
</gene>
<comment type="caution">
    <text evidence="1">The sequence shown here is derived from an EMBL/GenBank/DDBJ whole genome shotgun (WGS) entry which is preliminary data.</text>
</comment>
<organism evidence="1 2">
    <name type="scientific">Rhodofomes roseus</name>
    <dbReference type="NCBI Taxonomy" id="34475"/>
    <lineage>
        <taxon>Eukaryota</taxon>
        <taxon>Fungi</taxon>
        <taxon>Dikarya</taxon>
        <taxon>Basidiomycota</taxon>
        <taxon>Agaricomycotina</taxon>
        <taxon>Agaricomycetes</taxon>
        <taxon>Polyporales</taxon>
        <taxon>Rhodofomes</taxon>
    </lineage>
</organism>